<organism evidence="3 4">
    <name type="scientific">Corynebacterium macginleyi</name>
    <dbReference type="NCBI Taxonomy" id="38290"/>
    <lineage>
        <taxon>Bacteria</taxon>
        <taxon>Bacillati</taxon>
        <taxon>Actinomycetota</taxon>
        <taxon>Actinomycetes</taxon>
        <taxon>Mycobacteriales</taxon>
        <taxon>Corynebacteriaceae</taxon>
        <taxon>Corynebacterium</taxon>
    </lineage>
</organism>
<evidence type="ECO:0000256" key="1">
    <source>
        <dbReference type="SAM" id="Phobius"/>
    </source>
</evidence>
<dbReference type="Proteomes" id="UP001518680">
    <property type="component" value="Unassembled WGS sequence"/>
</dbReference>
<reference evidence="3 4" key="1">
    <citation type="submission" date="2018-10" db="EMBL/GenBank/DDBJ databases">
        <title>Corynebacterium macginleyi genome sequencing and assembly of the type strain and two clinical samples.</title>
        <authorList>
            <person name="Bernier A.-M."/>
            <person name="Bernard K."/>
        </authorList>
    </citation>
    <scope>NUCLEOTIDE SEQUENCE [LARGE SCALE GENOMIC DNA]</scope>
    <source>
        <strain evidence="3 4">NML 120205</strain>
    </source>
</reference>
<feature type="transmembrane region" description="Helical" evidence="1">
    <location>
        <begin position="33"/>
        <end position="56"/>
    </location>
</feature>
<dbReference type="Proteomes" id="UP000270649">
    <property type="component" value="Unassembled WGS sequence"/>
</dbReference>
<feature type="transmembrane region" description="Helical" evidence="1">
    <location>
        <begin position="92"/>
        <end position="109"/>
    </location>
</feature>
<keyword evidence="1" id="KW-0472">Membrane</keyword>
<evidence type="ECO:0000313" key="5">
    <source>
        <dbReference type="Proteomes" id="UP001518680"/>
    </source>
</evidence>
<dbReference type="AlphaFoldDB" id="A0A3M0GTL4"/>
<dbReference type="EMBL" id="JAACBX020000001">
    <property type="protein sequence ID" value="MBM0242818.1"/>
    <property type="molecule type" value="Genomic_DNA"/>
</dbReference>
<proteinExistence type="predicted"/>
<gene>
    <name evidence="3" type="ORF">D9543_10730</name>
    <name evidence="2" type="ORF">GWO63_000405</name>
</gene>
<keyword evidence="5" id="KW-1185">Reference proteome</keyword>
<evidence type="ECO:0000313" key="2">
    <source>
        <dbReference type="EMBL" id="MBM0242818.1"/>
    </source>
</evidence>
<feature type="transmembrane region" description="Helical" evidence="1">
    <location>
        <begin position="68"/>
        <end position="86"/>
    </location>
</feature>
<dbReference type="RefSeq" id="WP_121912433.1">
    <property type="nucleotide sequence ID" value="NZ_CP068292.1"/>
</dbReference>
<comment type="caution">
    <text evidence="3">The sequence shown here is derived from an EMBL/GenBank/DDBJ whole genome shotgun (WGS) entry which is preliminary data.</text>
</comment>
<keyword evidence="1" id="KW-1133">Transmembrane helix</keyword>
<sequence length="117" mass="11793">MSAHLKAILSASLAVLALSLIIGAAVISSHVTLGIFLTTAALMLSPFAGVVMLACGVIGKRGLVNRSLYSLSGMLILASLAVLIVLPLAQATLALVIFIAGTAVGIVAVQTQATRRA</sequence>
<protein>
    <submittedName>
        <fullName evidence="3">Uncharacterized protein</fullName>
    </submittedName>
</protein>
<evidence type="ECO:0000313" key="3">
    <source>
        <dbReference type="EMBL" id="RMB56720.1"/>
    </source>
</evidence>
<reference evidence="2 5" key="2">
    <citation type="submission" date="2021-01" db="EMBL/GenBank/DDBJ databases">
        <title>Complete genome sequences of Corynebacterium macginleyi strains isolated from infectious keratitis.</title>
        <authorList>
            <person name="Sagerfors S."/>
            <person name="Poehlein A."/>
            <person name="Soderquist B."/>
            <person name="Bruggemann H."/>
        </authorList>
    </citation>
    <scope>NUCLEOTIDE SEQUENCE [LARGE SCALE GENOMIC DNA]</scope>
    <source>
        <strain evidence="2 5">12T220</strain>
    </source>
</reference>
<accession>A0A3M0GTL4</accession>
<evidence type="ECO:0000313" key="4">
    <source>
        <dbReference type="Proteomes" id="UP000270649"/>
    </source>
</evidence>
<dbReference type="GeneID" id="92745053"/>
<keyword evidence="1" id="KW-0812">Transmembrane</keyword>
<name>A0A3M0GTL4_9CORY</name>
<dbReference type="OrthoDB" id="4426395at2"/>
<dbReference type="EMBL" id="REGC01000020">
    <property type="protein sequence ID" value="RMB56720.1"/>
    <property type="molecule type" value="Genomic_DNA"/>
</dbReference>